<keyword evidence="2" id="KW-1185">Reference proteome</keyword>
<evidence type="ECO:0000313" key="1">
    <source>
        <dbReference type="EMBL" id="KAI1693760.1"/>
    </source>
</evidence>
<protein>
    <submittedName>
        <fullName evidence="1">Uncharacterized protein</fullName>
    </submittedName>
</protein>
<dbReference type="AlphaFoldDB" id="A0AAD4MH41"/>
<organism evidence="1 2">
    <name type="scientific">Ditylenchus destructor</name>
    <dbReference type="NCBI Taxonomy" id="166010"/>
    <lineage>
        <taxon>Eukaryota</taxon>
        <taxon>Metazoa</taxon>
        <taxon>Ecdysozoa</taxon>
        <taxon>Nematoda</taxon>
        <taxon>Chromadorea</taxon>
        <taxon>Rhabditida</taxon>
        <taxon>Tylenchina</taxon>
        <taxon>Tylenchomorpha</taxon>
        <taxon>Sphaerularioidea</taxon>
        <taxon>Anguinidae</taxon>
        <taxon>Anguininae</taxon>
        <taxon>Ditylenchus</taxon>
    </lineage>
</organism>
<accession>A0AAD4MH41</accession>
<evidence type="ECO:0000313" key="2">
    <source>
        <dbReference type="Proteomes" id="UP001201812"/>
    </source>
</evidence>
<proteinExistence type="predicted"/>
<reference evidence="1" key="1">
    <citation type="submission" date="2022-01" db="EMBL/GenBank/DDBJ databases">
        <title>Genome Sequence Resource for Two Populations of Ditylenchus destructor, the Migratory Endoparasitic Phytonematode.</title>
        <authorList>
            <person name="Zhang H."/>
            <person name="Lin R."/>
            <person name="Xie B."/>
        </authorList>
    </citation>
    <scope>NUCLEOTIDE SEQUENCE</scope>
    <source>
        <strain evidence="1">BazhouSP</strain>
    </source>
</reference>
<comment type="caution">
    <text evidence="1">The sequence shown here is derived from an EMBL/GenBank/DDBJ whole genome shotgun (WGS) entry which is preliminary data.</text>
</comment>
<sequence>MNSAEKKEILLLIKDKWSEINADFSDKGTNRHTRENAWKEMSDIATLGVPETFSGQAAETDFLAKQKVRKAQVRKATFRTNHKHLAVGSADYQKFLRRPRWKRRGVNCWISNFS</sequence>
<dbReference type="EMBL" id="JAKKPZ010000588">
    <property type="protein sequence ID" value="KAI1693760.1"/>
    <property type="molecule type" value="Genomic_DNA"/>
</dbReference>
<name>A0AAD4MH41_9BILA</name>
<gene>
    <name evidence="1" type="ORF">DdX_20490</name>
</gene>
<dbReference type="Proteomes" id="UP001201812">
    <property type="component" value="Unassembled WGS sequence"/>
</dbReference>